<dbReference type="Pfam" id="PF13567">
    <property type="entry name" value="DUF4131"/>
    <property type="match status" value="1"/>
</dbReference>
<dbReference type="SUPFAM" id="SSF56281">
    <property type="entry name" value="Metallo-hydrolase/oxidoreductase"/>
    <property type="match status" value="1"/>
</dbReference>
<evidence type="ECO:0000313" key="9">
    <source>
        <dbReference type="Proteomes" id="UP001210339"/>
    </source>
</evidence>
<keyword evidence="2" id="KW-1003">Cell membrane</keyword>
<dbReference type="Gene3D" id="3.60.15.10">
    <property type="entry name" value="Ribonuclease Z/Hydroxyacylglutathione hydrolase-like"/>
    <property type="match status" value="1"/>
</dbReference>
<dbReference type="PANTHER" id="PTHR30619">
    <property type="entry name" value="DNA INTERNALIZATION/COMPETENCE PROTEIN COMEC/REC2"/>
    <property type="match status" value="1"/>
</dbReference>
<keyword evidence="4 6" id="KW-1133">Transmembrane helix</keyword>
<feature type="domain" description="Metallo-beta-lactamase" evidence="7">
    <location>
        <begin position="474"/>
        <end position="655"/>
    </location>
</feature>
<evidence type="ECO:0000256" key="4">
    <source>
        <dbReference type="ARBA" id="ARBA00022989"/>
    </source>
</evidence>
<keyword evidence="3 6" id="KW-0812">Transmembrane</keyword>
<feature type="transmembrane region" description="Helical" evidence="6">
    <location>
        <begin position="234"/>
        <end position="259"/>
    </location>
</feature>
<keyword evidence="5 6" id="KW-0472">Membrane</keyword>
<dbReference type="Pfam" id="PF03772">
    <property type="entry name" value="Competence"/>
    <property type="match status" value="1"/>
</dbReference>
<feature type="transmembrane region" description="Helical" evidence="6">
    <location>
        <begin position="38"/>
        <end position="57"/>
    </location>
</feature>
<protein>
    <submittedName>
        <fullName evidence="8">ComEC/Rec2 family competence protein</fullName>
    </submittedName>
</protein>
<proteinExistence type="predicted"/>
<dbReference type="Pfam" id="PF00753">
    <property type="entry name" value="Lactamase_B"/>
    <property type="match status" value="1"/>
</dbReference>
<reference evidence="8 9" key="1">
    <citation type="submission" date="2023-01" db="EMBL/GenBank/DDBJ databases">
        <authorList>
            <person name="Lee S.H."/>
            <person name="Jung H.S."/>
            <person name="Yun J.U."/>
        </authorList>
    </citation>
    <scope>NUCLEOTIDE SEQUENCE [LARGE SCALE GENOMIC DNA]</scope>
    <source>
        <strain evidence="8 9">CBA3646</strain>
    </source>
</reference>
<feature type="transmembrane region" description="Helical" evidence="6">
    <location>
        <begin position="410"/>
        <end position="432"/>
    </location>
</feature>
<evidence type="ECO:0000313" key="8">
    <source>
        <dbReference type="EMBL" id="WBW50740.1"/>
    </source>
</evidence>
<dbReference type="InterPro" id="IPR001279">
    <property type="entry name" value="Metallo-B-lactamas"/>
</dbReference>
<dbReference type="InterPro" id="IPR036866">
    <property type="entry name" value="RibonucZ/Hydroxyglut_hydro"/>
</dbReference>
<feature type="transmembrane region" description="Helical" evidence="6">
    <location>
        <begin position="280"/>
        <end position="311"/>
    </location>
</feature>
<organism evidence="8 9">
    <name type="scientific">Peptoniphilus equinus</name>
    <dbReference type="NCBI Taxonomy" id="3016343"/>
    <lineage>
        <taxon>Bacteria</taxon>
        <taxon>Bacillati</taxon>
        <taxon>Bacillota</taxon>
        <taxon>Tissierellia</taxon>
        <taxon>Tissierellales</taxon>
        <taxon>Peptoniphilaceae</taxon>
        <taxon>Peptoniphilus</taxon>
    </lineage>
</organism>
<dbReference type="CDD" id="cd07731">
    <property type="entry name" value="ComA-like_MBL-fold"/>
    <property type="match status" value="1"/>
</dbReference>
<sequence length="742" mass="82560">MAILIVSALLALIYPFHGVVIALGLIGIIVSDQAFKKTMVLFLAGFLFASLHVMPLTDPLPATVAGQGIVVDQNFKDATRYTVQVSPFQKILLYSDTSLKLGDIVAFDGNYHKPLGKMNPSDFNYHRYLQSEGIVGSVYSKAVQKLGINPLFGYKGQFREFVIDKLSSLRTTSRTFLSGVILSDSSILIEEDQELYRDLGIGHLLAMSGFHVTLVTGCISGLLSVLRLHKKHRYLIALALMLIYIFLVGLPISALRAWLMSCGIFLAFLRQRKEEKLKNILGSLGCILILNPFGIYSVSLWLSFGAVVGLYFVYPRLKSLWHVEGIVRESVLLSVSVFLILLPLTAWNFYTITWISVLSNVLLVPIFSLAMLLGFIFVFTPLSFFVAPALELCLSLGRQLGAWLIFKPVVVGKPTVLYMILYYVALFLLLRIGRDRVFQPIKPVLFSGLAALVIVQGFLLVPPELAIHSIYVGQGDSSLVTIGYKNYLIDAGGSRFENQRPGKYYVLNKLKSKGITHLDGLFISHFDEDHVDGVLDLLGEITIDKAYLPYYEDNIYIKSLNRYTQLSYLDRLQVGAFEFKNLGNYRSYNDANENSMVLHLKGPHFNGLFTGDAGRVNFSGPLNYLKVAHHGSKNSLDSRLISNSRPDFATISAGVDNSYNHPHGEVLTALRRAGTTVKVTKEAGEIDFVLNRGQTYVIGYKESPVFCGVVILGAVLTSLVLSAEVWMYRKLREYVELECTTG</sequence>
<keyword evidence="9" id="KW-1185">Reference proteome</keyword>
<dbReference type="NCBIfam" id="TIGR00360">
    <property type="entry name" value="ComEC_N-term"/>
    <property type="match status" value="1"/>
</dbReference>
<feature type="transmembrane region" description="Helical" evidence="6">
    <location>
        <begin position="204"/>
        <end position="228"/>
    </location>
</feature>
<dbReference type="Proteomes" id="UP001210339">
    <property type="component" value="Chromosome"/>
</dbReference>
<dbReference type="EMBL" id="CP115667">
    <property type="protein sequence ID" value="WBW50740.1"/>
    <property type="molecule type" value="Genomic_DNA"/>
</dbReference>
<dbReference type="InterPro" id="IPR035681">
    <property type="entry name" value="ComA-like_MBL"/>
</dbReference>
<dbReference type="InterPro" id="IPR025405">
    <property type="entry name" value="DUF4131"/>
</dbReference>
<evidence type="ECO:0000256" key="1">
    <source>
        <dbReference type="ARBA" id="ARBA00004651"/>
    </source>
</evidence>
<dbReference type="SMART" id="SM00849">
    <property type="entry name" value="Lactamase_B"/>
    <property type="match status" value="1"/>
</dbReference>
<dbReference type="InterPro" id="IPR004477">
    <property type="entry name" value="ComEC_N"/>
</dbReference>
<comment type="subcellular location">
    <subcellularLocation>
        <location evidence="1">Cell membrane</location>
        <topology evidence="1">Multi-pass membrane protein</topology>
    </subcellularLocation>
</comment>
<feature type="transmembrane region" description="Helical" evidence="6">
    <location>
        <begin position="331"/>
        <end position="350"/>
    </location>
</feature>
<evidence type="ECO:0000259" key="7">
    <source>
        <dbReference type="SMART" id="SM00849"/>
    </source>
</evidence>
<gene>
    <name evidence="8" type="ORF">O6R05_04095</name>
</gene>
<feature type="transmembrane region" description="Helical" evidence="6">
    <location>
        <begin position="444"/>
        <end position="461"/>
    </location>
</feature>
<evidence type="ECO:0000256" key="3">
    <source>
        <dbReference type="ARBA" id="ARBA00022692"/>
    </source>
</evidence>
<dbReference type="PANTHER" id="PTHR30619:SF1">
    <property type="entry name" value="RECOMBINATION PROTEIN 2"/>
    <property type="match status" value="1"/>
</dbReference>
<evidence type="ECO:0000256" key="6">
    <source>
        <dbReference type="SAM" id="Phobius"/>
    </source>
</evidence>
<accession>A0ABY7QXB0</accession>
<evidence type="ECO:0000256" key="2">
    <source>
        <dbReference type="ARBA" id="ARBA00022475"/>
    </source>
</evidence>
<name>A0ABY7QXB0_9FIRM</name>
<dbReference type="RefSeq" id="WP_271192264.1">
    <property type="nucleotide sequence ID" value="NZ_CP115667.1"/>
</dbReference>
<evidence type="ECO:0000256" key="5">
    <source>
        <dbReference type="ARBA" id="ARBA00023136"/>
    </source>
</evidence>
<dbReference type="InterPro" id="IPR052159">
    <property type="entry name" value="Competence_DNA_uptake"/>
</dbReference>
<feature type="transmembrane region" description="Helical" evidence="6">
    <location>
        <begin position="362"/>
        <end position="390"/>
    </location>
</feature>